<dbReference type="EMBL" id="MFUO01000013">
    <property type="protein sequence ID" value="OGI84013.1"/>
    <property type="molecule type" value="Genomic_DNA"/>
</dbReference>
<gene>
    <name evidence="3" type="ORF">A2903_00410</name>
</gene>
<organism evidence="3 4">
    <name type="scientific">Candidatus Nomurabacteria bacterium RIFCSPLOWO2_01_FULL_33_17</name>
    <dbReference type="NCBI Taxonomy" id="1801764"/>
    <lineage>
        <taxon>Bacteria</taxon>
        <taxon>Candidatus Nomuraibacteriota</taxon>
    </lineage>
</organism>
<protein>
    <recommendedName>
        <fullName evidence="5">SH3b domain-containing protein</fullName>
    </recommendedName>
</protein>
<keyword evidence="1" id="KW-1133">Transmembrane helix</keyword>
<keyword evidence="2" id="KW-0732">Signal</keyword>
<comment type="caution">
    <text evidence="3">The sequence shown here is derived from an EMBL/GenBank/DDBJ whole genome shotgun (WGS) entry which is preliminary data.</text>
</comment>
<reference evidence="3 4" key="1">
    <citation type="journal article" date="2016" name="Nat. Commun.">
        <title>Thousands of microbial genomes shed light on interconnected biogeochemical processes in an aquifer system.</title>
        <authorList>
            <person name="Anantharaman K."/>
            <person name="Brown C.T."/>
            <person name="Hug L.A."/>
            <person name="Sharon I."/>
            <person name="Castelle C.J."/>
            <person name="Probst A.J."/>
            <person name="Thomas B.C."/>
            <person name="Singh A."/>
            <person name="Wilkins M.J."/>
            <person name="Karaoz U."/>
            <person name="Brodie E.L."/>
            <person name="Williams K.H."/>
            <person name="Hubbard S.S."/>
            <person name="Banfield J.F."/>
        </authorList>
    </citation>
    <scope>NUCLEOTIDE SEQUENCE [LARGE SCALE GENOMIC DNA]</scope>
</reference>
<dbReference type="Proteomes" id="UP000178184">
    <property type="component" value="Unassembled WGS sequence"/>
</dbReference>
<sequence length="366" mass="41004">MKKFLLTFIFLFIFTPFAYSATVGTISTTNKYAKIYAGENAGTQINFRPNDTASVQAIEVHNDRIRGYAWGQATGWIVFSCEDTANACTDGEFKVANDGNGNLSGYAWGQATGWISFSCSNSTSNCSTGAGSWGVSITSGQFSGYAWSQNFGYIQFNCNVSGACLSTDWAPTSSTQQGGAVLLPQYLEALNILYRGPQNLLPVEEIVPDKNIETIDTQKKDTEQVIKDQTKNQIKNKTEKTELSKTIPKKDPIKINDKFVFQLLNPQPDSIPPLVKKENFTNFDSIDYDNKINKANIYAMFNSNIIETLNKVKENKVLEKQKDLENIDNTVHKKTLDNIDKETKSVVYLIFLILILLFIRIFRNFV</sequence>
<feature type="chain" id="PRO_5009527360" description="SH3b domain-containing protein" evidence="2">
    <location>
        <begin position="21"/>
        <end position="366"/>
    </location>
</feature>
<evidence type="ECO:0000313" key="4">
    <source>
        <dbReference type="Proteomes" id="UP000178184"/>
    </source>
</evidence>
<name>A0A1F6WQ57_9BACT</name>
<evidence type="ECO:0000256" key="2">
    <source>
        <dbReference type="SAM" id="SignalP"/>
    </source>
</evidence>
<evidence type="ECO:0000313" key="3">
    <source>
        <dbReference type="EMBL" id="OGI84013.1"/>
    </source>
</evidence>
<keyword evidence="1" id="KW-0812">Transmembrane</keyword>
<keyword evidence="1" id="KW-0472">Membrane</keyword>
<accession>A0A1F6WQ57</accession>
<evidence type="ECO:0000256" key="1">
    <source>
        <dbReference type="SAM" id="Phobius"/>
    </source>
</evidence>
<feature type="signal peptide" evidence="2">
    <location>
        <begin position="1"/>
        <end position="20"/>
    </location>
</feature>
<feature type="transmembrane region" description="Helical" evidence="1">
    <location>
        <begin position="345"/>
        <end position="362"/>
    </location>
</feature>
<proteinExistence type="predicted"/>
<evidence type="ECO:0008006" key="5">
    <source>
        <dbReference type="Google" id="ProtNLM"/>
    </source>
</evidence>
<dbReference type="AlphaFoldDB" id="A0A1F6WQ57"/>
<dbReference type="STRING" id="1801764.A2903_00410"/>